<evidence type="ECO:0000256" key="1">
    <source>
        <dbReference type="ARBA" id="ARBA00013194"/>
    </source>
</evidence>
<gene>
    <name evidence="6" type="ORF">R1sor_014875</name>
</gene>
<evidence type="ECO:0000256" key="2">
    <source>
        <dbReference type="ARBA" id="ARBA00023078"/>
    </source>
</evidence>
<keyword evidence="4" id="KW-0413">Isomerase</keyword>
<dbReference type="InterPro" id="IPR023222">
    <property type="entry name" value="PsbQ-like_dom_sf"/>
</dbReference>
<evidence type="ECO:0000256" key="3">
    <source>
        <dbReference type="ARBA" id="ARBA00023110"/>
    </source>
</evidence>
<evidence type="ECO:0000259" key="5">
    <source>
        <dbReference type="PROSITE" id="PS50072"/>
    </source>
</evidence>
<dbReference type="Gene3D" id="2.40.100.10">
    <property type="entry name" value="Cyclophilin-like"/>
    <property type="match status" value="1"/>
</dbReference>
<dbReference type="AlphaFoldDB" id="A0ABD3HCH3"/>
<dbReference type="Gene3D" id="1.20.120.290">
    <property type="entry name" value="Oxygen-evolving enhancer protein 3 (PsbQ), four-helix up-down bundle"/>
    <property type="match status" value="1"/>
</dbReference>
<protein>
    <recommendedName>
        <fullName evidence="1">peptidylprolyl isomerase</fullName>
        <ecNumber evidence="1">5.2.1.8</ecNumber>
    </recommendedName>
</protein>
<evidence type="ECO:0000313" key="6">
    <source>
        <dbReference type="EMBL" id="KAL3688566.1"/>
    </source>
</evidence>
<dbReference type="EMBL" id="JBJQOH010000004">
    <property type="protein sequence ID" value="KAL3688566.1"/>
    <property type="molecule type" value="Genomic_DNA"/>
</dbReference>
<dbReference type="GO" id="GO:0003755">
    <property type="term" value="F:peptidyl-prolyl cis-trans isomerase activity"/>
    <property type="evidence" value="ECO:0007669"/>
    <property type="project" value="UniProtKB-KW"/>
</dbReference>
<dbReference type="PANTHER" id="PTHR43246">
    <property type="entry name" value="PEPTIDYL-PROLYL CIS-TRANS ISOMERASE CYP38, CHLOROPLASTIC"/>
    <property type="match status" value="1"/>
</dbReference>
<dbReference type="SUPFAM" id="SSF50891">
    <property type="entry name" value="Cyclophilin-like"/>
    <property type="match status" value="1"/>
</dbReference>
<dbReference type="Pfam" id="PF00160">
    <property type="entry name" value="Pro_isomerase"/>
    <property type="match status" value="1"/>
</dbReference>
<reference evidence="6 7" key="1">
    <citation type="submission" date="2024-09" db="EMBL/GenBank/DDBJ databases">
        <title>Chromosome-scale assembly of Riccia sorocarpa.</title>
        <authorList>
            <person name="Paukszto L."/>
        </authorList>
    </citation>
    <scope>NUCLEOTIDE SEQUENCE [LARGE SCALE GENOMIC DNA]</scope>
    <source>
        <strain evidence="6">LP-2024</strain>
        <tissue evidence="6">Aerial parts of the thallus</tissue>
    </source>
</reference>
<dbReference type="InterPro" id="IPR002130">
    <property type="entry name" value="Cyclophilin-type_PPIase_dom"/>
</dbReference>
<dbReference type="SUPFAM" id="SSF101112">
    <property type="entry name" value="Oxygen-evolving enhancer protein 3"/>
    <property type="match status" value="1"/>
</dbReference>
<proteinExistence type="predicted"/>
<dbReference type="CDD" id="cd01924">
    <property type="entry name" value="cyclophilin_TLP40_like"/>
    <property type="match status" value="1"/>
</dbReference>
<comment type="caution">
    <text evidence="6">The sequence shown here is derived from an EMBL/GenBank/DDBJ whole genome shotgun (WGS) entry which is preliminary data.</text>
</comment>
<dbReference type="PROSITE" id="PS50072">
    <property type="entry name" value="CSA_PPIASE_2"/>
    <property type="match status" value="1"/>
</dbReference>
<dbReference type="InterPro" id="IPR044665">
    <property type="entry name" value="E_coli_cyclophilin_A-like"/>
</dbReference>
<feature type="domain" description="PPIase cyclophilin-type" evidence="5">
    <location>
        <begin position="310"/>
        <end position="485"/>
    </location>
</feature>
<name>A0ABD3HCH3_9MARC</name>
<dbReference type="Pfam" id="PF21329">
    <property type="entry name" value="CYP38_PsbQ-like"/>
    <property type="match status" value="1"/>
</dbReference>
<evidence type="ECO:0000313" key="7">
    <source>
        <dbReference type="Proteomes" id="UP001633002"/>
    </source>
</evidence>
<dbReference type="InterPro" id="IPR048563">
    <property type="entry name" value="CYP38_PsbQ-like"/>
</dbReference>
<dbReference type="Proteomes" id="UP001633002">
    <property type="component" value="Unassembled WGS sequence"/>
</dbReference>
<sequence>MATFQAAVCSVAQLTCNTISTSSRSINSDVVSWLCPSSSFSSQLRLSSVSSFSQCTSILQNSSVELQVRTESLRLPGKVAESRAAAAGNIINTNSGPRAEIGIWVRIKKGVVSIGLAAALAFAQFPVAPAFAAAEPVYTELGVLISGPPIKDANALLRYALPMSNKPIKDIQRTLEGVTDALKLPGVKAIDPVERDVRQASRLFNQNKDSILSDVAASKTEEAKTAMSKLSDALLEFQDLLTQKDRAGILPKQKECLEYVGNIEEAMVEGFPYEIPAEYAKMPLLKGRAKVEMKVRVKDNPNLRNAVFEMTVDGYNAPVTAGNFIDLVERRFYDNMEIQRADGFVVQTGDPDGPAEGFVDPETGKIRTIPLEIMVEGDKEPIYGGTLEELGRFREQTKLPFNAFGTLAMAREEFEPDSASSQIFWLLKESELTPSNANILDGTYAVFGYITENPEYLADLKVGDVIESIRVTSGLDNLVNPSYKVGGA</sequence>
<accession>A0ABD3HCH3</accession>
<keyword evidence="2" id="KW-0793">Thylakoid</keyword>
<keyword evidence="7" id="KW-1185">Reference proteome</keyword>
<keyword evidence="3" id="KW-0697">Rotamase</keyword>
<dbReference type="InterPro" id="IPR029000">
    <property type="entry name" value="Cyclophilin-like_dom_sf"/>
</dbReference>
<evidence type="ECO:0000256" key="4">
    <source>
        <dbReference type="ARBA" id="ARBA00023235"/>
    </source>
</evidence>
<organism evidence="6 7">
    <name type="scientific">Riccia sorocarpa</name>
    <dbReference type="NCBI Taxonomy" id="122646"/>
    <lineage>
        <taxon>Eukaryota</taxon>
        <taxon>Viridiplantae</taxon>
        <taxon>Streptophyta</taxon>
        <taxon>Embryophyta</taxon>
        <taxon>Marchantiophyta</taxon>
        <taxon>Marchantiopsida</taxon>
        <taxon>Marchantiidae</taxon>
        <taxon>Marchantiales</taxon>
        <taxon>Ricciaceae</taxon>
        <taxon>Riccia</taxon>
    </lineage>
</organism>
<dbReference type="EC" id="5.2.1.8" evidence="1"/>